<protein>
    <submittedName>
        <fullName evidence="7">His-Xaa-Ser system radical SAM maturase HxsB</fullName>
    </submittedName>
</protein>
<evidence type="ECO:0000256" key="4">
    <source>
        <dbReference type="ARBA" id="ARBA00023004"/>
    </source>
</evidence>
<dbReference type="SFLD" id="SFLDG01384">
    <property type="entry name" value="thioether_bond_formation_requi"/>
    <property type="match status" value="1"/>
</dbReference>
<keyword evidence="3" id="KW-0479">Metal-binding</keyword>
<dbReference type="Pfam" id="PF04055">
    <property type="entry name" value="Radical_SAM"/>
    <property type="match status" value="1"/>
</dbReference>
<organism evidence="7 8">
    <name type="scientific">Chondromyces crocatus</name>
    <dbReference type="NCBI Taxonomy" id="52"/>
    <lineage>
        <taxon>Bacteria</taxon>
        <taxon>Pseudomonadati</taxon>
        <taxon>Myxococcota</taxon>
        <taxon>Polyangia</taxon>
        <taxon>Polyangiales</taxon>
        <taxon>Polyangiaceae</taxon>
        <taxon>Chondromyces</taxon>
    </lineage>
</organism>
<dbReference type="GO" id="GO:0016491">
    <property type="term" value="F:oxidoreductase activity"/>
    <property type="evidence" value="ECO:0007669"/>
    <property type="project" value="InterPro"/>
</dbReference>
<keyword evidence="4" id="KW-0408">Iron</keyword>
<keyword evidence="5" id="KW-0411">Iron-sulfur</keyword>
<dbReference type="GO" id="GO:0046872">
    <property type="term" value="F:metal ion binding"/>
    <property type="evidence" value="ECO:0007669"/>
    <property type="project" value="UniProtKB-KW"/>
</dbReference>
<dbReference type="InterPro" id="IPR058240">
    <property type="entry name" value="rSAM_sf"/>
</dbReference>
<reference evidence="7 8" key="1">
    <citation type="submission" date="2015-07" db="EMBL/GenBank/DDBJ databases">
        <title>Genome analysis of myxobacterium Chondromyces crocatus Cm c5 reveals a high potential for natural compound synthesis and the genetic basis for the loss of fruiting body formation.</title>
        <authorList>
            <person name="Zaburannyi N."/>
            <person name="Bunk B."/>
            <person name="Maier J."/>
            <person name="Overmann J."/>
            <person name="Mueller R."/>
        </authorList>
    </citation>
    <scope>NUCLEOTIDE SEQUENCE [LARGE SCALE GENOMIC DNA]</scope>
    <source>
        <strain evidence="7 8">Cm c5</strain>
    </source>
</reference>
<sequence length="499" mass="56671">MTFDLALNGARPQAPSDLVPVRLRPIGDDVLLTNEWGDWVFVARPQLTAMMRGEIPVDLQEQLAGRNFLRSRLDIEAVSKRVRQKRRFLDYGPNLHILVVTLRCNETCVYCHASRANMEAVHTDMTPEIGERCVDLALQSTSPGVTIEFQGGEPLVNFPVMRHVIEYALARNRAYGKDLGFTMVSNLALMDEEKLSYLTEKRVQICTSIDGPEALHNKQRILAGGSSHREAIRWIERINKRYVDLGLDPTLYHVEALLTTTREALKYPREIVDAYVNLGCRAIFLRPVDPFGFAGRTAQIVEYDRTAFHDFYRAAVEHILDLNRKGVQVLERYAAIFLTKILGDDDPNFLDIRSPSGSGIGALAYNYDGKIFSSDEGRMLHETGDDAFLIGDVRTASYRGLMKHETVRALVMSSIREVQPDCVNCTYAPYCGIQPEHSYRTQGTIFGRMRESTLCSVHKRIQDYLFEKLRANDAQTVEILRRWTTVRERSHFLHTPAAS</sequence>
<evidence type="ECO:0000256" key="1">
    <source>
        <dbReference type="ARBA" id="ARBA00001966"/>
    </source>
</evidence>
<name>A0A0K1E5Q8_CHOCO</name>
<dbReference type="PANTHER" id="PTHR43273:SF8">
    <property type="entry name" value="RADICAL SAM DOMAIN PROTEIN"/>
    <property type="match status" value="1"/>
</dbReference>
<evidence type="ECO:0000256" key="5">
    <source>
        <dbReference type="ARBA" id="ARBA00023014"/>
    </source>
</evidence>
<evidence type="ECO:0000259" key="6">
    <source>
        <dbReference type="Pfam" id="PF04055"/>
    </source>
</evidence>
<gene>
    <name evidence="7" type="primary">hxsB</name>
    <name evidence="7" type="ORF">CMC5_002880</name>
</gene>
<comment type="cofactor">
    <cofactor evidence="1">
        <name>[4Fe-4S] cluster</name>
        <dbReference type="ChEBI" id="CHEBI:49883"/>
    </cofactor>
</comment>
<evidence type="ECO:0000313" key="8">
    <source>
        <dbReference type="Proteomes" id="UP000067626"/>
    </source>
</evidence>
<proteinExistence type="predicted"/>
<dbReference type="CDD" id="cd01335">
    <property type="entry name" value="Radical_SAM"/>
    <property type="match status" value="1"/>
</dbReference>
<dbReference type="GO" id="GO:0051536">
    <property type="term" value="F:iron-sulfur cluster binding"/>
    <property type="evidence" value="ECO:0007669"/>
    <property type="project" value="UniProtKB-KW"/>
</dbReference>
<dbReference type="Gene3D" id="3.20.20.70">
    <property type="entry name" value="Aldolase class I"/>
    <property type="match status" value="1"/>
</dbReference>
<evidence type="ECO:0000313" key="7">
    <source>
        <dbReference type="EMBL" id="AKT36174.1"/>
    </source>
</evidence>
<feature type="domain" description="Radical SAM core" evidence="6">
    <location>
        <begin position="99"/>
        <end position="244"/>
    </location>
</feature>
<dbReference type="Proteomes" id="UP000067626">
    <property type="component" value="Chromosome"/>
</dbReference>
<keyword evidence="2" id="KW-0949">S-adenosyl-L-methionine</keyword>
<dbReference type="RefSeq" id="WP_050428734.1">
    <property type="nucleotide sequence ID" value="NZ_CP012159.1"/>
</dbReference>
<dbReference type="InterPro" id="IPR007197">
    <property type="entry name" value="rSAM"/>
</dbReference>
<dbReference type="NCBIfam" id="TIGR03978">
    <property type="entry name" value="rSAM_paired_1"/>
    <property type="match status" value="1"/>
</dbReference>
<dbReference type="SFLD" id="SFLDG01386">
    <property type="entry name" value="main_SPASM_domain-containing"/>
    <property type="match status" value="1"/>
</dbReference>
<dbReference type="OrthoDB" id="308557at2"/>
<dbReference type="SFLD" id="SFLDG01067">
    <property type="entry name" value="SPASM/twitch_domain_containing"/>
    <property type="match status" value="1"/>
</dbReference>
<dbReference type="InterPro" id="IPR013785">
    <property type="entry name" value="Aldolase_TIM"/>
</dbReference>
<dbReference type="AlphaFoldDB" id="A0A0K1E5Q8"/>
<dbReference type="EMBL" id="CP012159">
    <property type="protein sequence ID" value="AKT36174.1"/>
    <property type="molecule type" value="Genomic_DNA"/>
</dbReference>
<dbReference type="STRING" id="52.CMC5_002880"/>
<evidence type="ECO:0000256" key="2">
    <source>
        <dbReference type="ARBA" id="ARBA00022691"/>
    </source>
</evidence>
<keyword evidence="8" id="KW-1185">Reference proteome</keyword>
<dbReference type="PANTHER" id="PTHR43273">
    <property type="entry name" value="ANAEROBIC SULFATASE-MATURATING ENZYME HOMOLOG ASLB-RELATED"/>
    <property type="match status" value="1"/>
</dbReference>
<dbReference type="SFLD" id="SFLDS00029">
    <property type="entry name" value="Radical_SAM"/>
    <property type="match status" value="1"/>
</dbReference>
<evidence type="ECO:0000256" key="3">
    <source>
        <dbReference type="ARBA" id="ARBA00022723"/>
    </source>
</evidence>
<dbReference type="KEGG" id="ccro:CMC5_002880"/>
<dbReference type="SUPFAM" id="SSF102114">
    <property type="entry name" value="Radical SAM enzymes"/>
    <property type="match status" value="1"/>
</dbReference>
<accession>A0A0K1E5Q8</accession>
<dbReference type="InterPro" id="IPR024023">
    <property type="entry name" value="rSAM_paired_HxsB"/>
</dbReference>
<dbReference type="InterPro" id="IPR023867">
    <property type="entry name" value="Sulphatase_maturase_rSAM"/>
</dbReference>